<dbReference type="InterPro" id="IPR001190">
    <property type="entry name" value="SRCR"/>
</dbReference>
<comment type="caution">
    <text evidence="7">Lacks conserved residue(s) required for the propagation of feature annotation.</text>
</comment>
<feature type="non-terminal residue" evidence="9">
    <location>
        <position position="147"/>
    </location>
</feature>
<evidence type="ECO:0000259" key="8">
    <source>
        <dbReference type="PROSITE" id="PS50287"/>
    </source>
</evidence>
<gene>
    <name evidence="9" type="primary">Cd163_0</name>
    <name evidence="9" type="ORF">GEOCAL_R12247</name>
</gene>
<dbReference type="SUPFAM" id="SSF56487">
    <property type="entry name" value="SRCR-like"/>
    <property type="match status" value="2"/>
</dbReference>
<sequence>DGEGPLLRDAFSCSGSERHPGECPTMVLGEPTCPPGHTAAVNCSGVRHVRLAGGPGRCAGRVEVYVNGSWATICQDNWDTADATVVCHQLGCGTVLAVPDSAQFGAGSGPLWLDAGGCAGTEASLWDCPALAPRSCQRGGGAGVVCS</sequence>
<name>A0A7K4IUY8_GEOCA</name>
<keyword evidence="4" id="KW-0677">Repeat</keyword>
<feature type="domain" description="SRCR" evidence="8">
    <location>
        <begin position="1"/>
        <end position="44"/>
    </location>
</feature>
<dbReference type="InterPro" id="IPR036772">
    <property type="entry name" value="SRCR-like_dom_sf"/>
</dbReference>
<proteinExistence type="predicted"/>
<evidence type="ECO:0000256" key="6">
    <source>
        <dbReference type="ARBA" id="ARBA00023180"/>
    </source>
</evidence>
<evidence type="ECO:0000256" key="1">
    <source>
        <dbReference type="ARBA" id="ARBA00004613"/>
    </source>
</evidence>
<evidence type="ECO:0000313" key="10">
    <source>
        <dbReference type="Proteomes" id="UP000531151"/>
    </source>
</evidence>
<evidence type="ECO:0000256" key="3">
    <source>
        <dbReference type="ARBA" id="ARBA00022729"/>
    </source>
</evidence>
<evidence type="ECO:0000256" key="4">
    <source>
        <dbReference type="ARBA" id="ARBA00022737"/>
    </source>
</evidence>
<reference evidence="9 10" key="1">
    <citation type="submission" date="2019-09" db="EMBL/GenBank/DDBJ databases">
        <title>Bird 10,000 Genomes (B10K) Project - Family phase.</title>
        <authorList>
            <person name="Zhang G."/>
        </authorList>
    </citation>
    <scope>NUCLEOTIDE SEQUENCE [LARGE SCALE GENOMIC DNA]</scope>
    <source>
        <strain evidence="9">B10K-CU-031-07</strain>
        <tissue evidence="9">Muscle</tissue>
    </source>
</reference>
<keyword evidence="5 7" id="KW-1015">Disulfide bond</keyword>
<feature type="disulfide bond" evidence="7">
    <location>
        <begin position="13"/>
        <end position="23"/>
    </location>
</feature>
<dbReference type="GO" id="GO:0005615">
    <property type="term" value="C:extracellular space"/>
    <property type="evidence" value="ECO:0007669"/>
    <property type="project" value="TreeGrafter"/>
</dbReference>
<dbReference type="GO" id="GO:0005886">
    <property type="term" value="C:plasma membrane"/>
    <property type="evidence" value="ECO:0007669"/>
    <property type="project" value="TreeGrafter"/>
</dbReference>
<dbReference type="PROSITE" id="PS50287">
    <property type="entry name" value="SRCR_2"/>
    <property type="match status" value="2"/>
</dbReference>
<dbReference type="Pfam" id="PF00530">
    <property type="entry name" value="SRCR"/>
    <property type="match status" value="1"/>
</dbReference>
<dbReference type="SMART" id="SM00202">
    <property type="entry name" value="SR"/>
    <property type="match status" value="1"/>
</dbReference>
<feature type="non-terminal residue" evidence="9">
    <location>
        <position position="1"/>
    </location>
</feature>
<evidence type="ECO:0000256" key="5">
    <source>
        <dbReference type="ARBA" id="ARBA00023157"/>
    </source>
</evidence>
<dbReference type="EMBL" id="VWPV01002742">
    <property type="protein sequence ID" value="NWH56686.1"/>
    <property type="molecule type" value="Genomic_DNA"/>
</dbReference>
<evidence type="ECO:0000256" key="2">
    <source>
        <dbReference type="ARBA" id="ARBA00022525"/>
    </source>
</evidence>
<comment type="caution">
    <text evidence="9">The sequence shown here is derived from an EMBL/GenBank/DDBJ whole genome shotgun (WGS) entry which is preliminary data.</text>
</comment>
<keyword evidence="6" id="KW-0325">Glycoprotein</keyword>
<evidence type="ECO:0000313" key="9">
    <source>
        <dbReference type="EMBL" id="NWH56686.1"/>
    </source>
</evidence>
<organism evidence="9 10">
    <name type="scientific">Geococcyx californianus</name>
    <name type="common">Greater roadrunner</name>
    <name type="synonym">Saurothera californiana</name>
    <dbReference type="NCBI Taxonomy" id="8947"/>
    <lineage>
        <taxon>Eukaryota</taxon>
        <taxon>Metazoa</taxon>
        <taxon>Chordata</taxon>
        <taxon>Craniata</taxon>
        <taxon>Vertebrata</taxon>
        <taxon>Euteleostomi</taxon>
        <taxon>Archelosauria</taxon>
        <taxon>Archosauria</taxon>
        <taxon>Dinosauria</taxon>
        <taxon>Saurischia</taxon>
        <taxon>Theropoda</taxon>
        <taxon>Coelurosauria</taxon>
        <taxon>Aves</taxon>
        <taxon>Neognathae</taxon>
        <taxon>Neoaves</taxon>
        <taxon>Otidimorphae</taxon>
        <taxon>Cuculiformes</taxon>
        <taxon>Neomorphidae</taxon>
        <taxon>Geococcyx</taxon>
    </lineage>
</organism>
<dbReference type="Gene3D" id="3.10.250.10">
    <property type="entry name" value="SRCR-like domain"/>
    <property type="match status" value="2"/>
</dbReference>
<dbReference type="GO" id="GO:0031638">
    <property type="term" value="P:zymogen activation"/>
    <property type="evidence" value="ECO:0007669"/>
    <property type="project" value="TreeGrafter"/>
</dbReference>
<feature type="domain" description="SRCR" evidence="8">
    <location>
        <begin position="49"/>
        <end position="147"/>
    </location>
</feature>
<dbReference type="GO" id="GO:0004252">
    <property type="term" value="F:serine-type endopeptidase activity"/>
    <property type="evidence" value="ECO:0007669"/>
    <property type="project" value="TreeGrafter"/>
</dbReference>
<dbReference type="FunFam" id="3.10.250.10:FF:000002">
    <property type="entry name" value="Scavenger receptor cysteine-rich type 1 protein M130"/>
    <property type="match status" value="1"/>
</dbReference>
<keyword evidence="10" id="KW-1185">Reference proteome</keyword>
<dbReference type="PRINTS" id="PR00258">
    <property type="entry name" value="SPERACTRCPTR"/>
</dbReference>
<keyword evidence="3" id="KW-0732">Signal</keyword>
<dbReference type="AlphaFoldDB" id="A0A7K4IUY8"/>
<dbReference type="OrthoDB" id="536948at2759"/>
<dbReference type="PANTHER" id="PTHR48071:SF15">
    <property type="entry name" value="SRCR DOMAIN-CONTAINING PROTEIN"/>
    <property type="match status" value="1"/>
</dbReference>
<dbReference type="Proteomes" id="UP000531151">
    <property type="component" value="Unassembled WGS sequence"/>
</dbReference>
<keyword evidence="2" id="KW-0964">Secreted</keyword>
<feature type="disulfide bond" evidence="7">
    <location>
        <begin position="118"/>
        <end position="128"/>
    </location>
</feature>
<protein>
    <submittedName>
        <fullName evidence="9">C163A protein</fullName>
    </submittedName>
</protein>
<evidence type="ECO:0000256" key="7">
    <source>
        <dbReference type="PROSITE-ProRule" id="PRU00196"/>
    </source>
</evidence>
<dbReference type="PANTHER" id="PTHR48071">
    <property type="entry name" value="SRCR DOMAIN-CONTAINING PROTEIN"/>
    <property type="match status" value="1"/>
</dbReference>
<accession>A0A7K4IUY8</accession>
<comment type="subcellular location">
    <subcellularLocation>
        <location evidence="1">Secreted</location>
    </subcellularLocation>
</comment>